<evidence type="ECO:0000259" key="1">
    <source>
        <dbReference type="PROSITE" id="PS51330"/>
    </source>
</evidence>
<reference evidence="2" key="1">
    <citation type="journal article" date="2014" name="Front. Microbiol.">
        <title>High frequency of phylogenetically diverse reductive dehalogenase-homologous genes in deep subseafloor sedimentary metagenomes.</title>
        <authorList>
            <person name="Kawai M."/>
            <person name="Futagami T."/>
            <person name="Toyoda A."/>
            <person name="Takaki Y."/>
            <person name="Nishi S."/>
            <person name="Hori S."/>
            <person name="Arai W."/>
            <person name="Tsubouchi T."/>
            <person name="Morono Y."/>
            <person name="Uchiyama I."/>
            <person name="Ito T."/>
            <person name="Fujiyama A."/>
            <person name="Inagaki F."/>
            <person name="Takami H."/>
        </authorList>
    </citation>
    <scope>NUCLEOTIDE SEQUENCE</scope>
    <source>
        <strain evidence="2">Expedition CK06-06</strain>
    </source>
</reference>
<dbReference type="PROSITE" id="PS51330">
    <property type="entry name" value="DHFR_2"/>
    <property type="match status" value="1"/>
</dbReference>
<dbReference type="InterPro" id="IPR024072">
    <property type="entry name" value="DHFR-like_dom_sf"/>
</dbReference>
<name>X1D2Y0_9ZZZZ</name>
<feature type="domain" description="DHFR" evidence="1">
    <location>
        <begin position="1"/>
        <end position="113"/>
    </location>
</feature>
<dbReference type="Pfam" id="PF00186">
    <property type="entry name" value="DHFR_1"/>
    <property type="match status" value="1"/>
</dbReference>
<organism evidence="2">
    <name type="scientific">marine sediment metagenome</name>
    <dbReference type="NCBI Taxonomy" id="412755"/>
    <lineage>
        <taxon>unclassified sequences</taxon>
        <taxon>metagenomes</taxon>
        <taxon>ecological metagenomes</taxon>
    </lineage>
</organism>
<comment type="caution">
    <text evidence="2">The sequence shown here is derived from an EMBL/GenBank/DDBJ whole genome shotgun (WGS) entry which is preliminary data.</text>
</comment>
<dbReference type="CDD" id="cd00209">
    <property type="entry name" value="DHFR"/>
    <property type="match status" value="1"/>
</dbReference>
<dbReference type="Gene3D" id="3.40.430.10">
    <property type="entry name" value="Dihydrofolate Reductase, subunit A"/>
    <property type="match status" value="1"/>
</dbReference>
<evidence type="ECO:0000313" key="2">
    <source>
        <dbReference type="EMBL" id="GAG99447.1"/>
    </source>
</evidence>
<feature type="non-terminal residue" evidence="2">
    <location>
        <position position="1"/>
    </location>
</feature>
<gene>
    <name evidence="2" type="ORF">S01H4_37335</name>
</gene>
<dbReference type="GO" id="GO:0004146">
    <property type="term" value="F:dihydrofolate reductase activity"/>
    <property type="evidence" value="ECO:0007669"/>
    <property type="project" value="InterPro"/>
</dbReference>
<accession>X1D2Y0</accession>
<dbReference type="AlphaFoldDB" id="X1D2Y0"/>
<dbReference type="InterPro" id="IPR001796">
    <property type="entry name" value="DHFR_dom"/>
</dbReference>
<dbReference type="EMBL" id="BART01020048">
    <property type="protein sequence ID" value="GAG99447.1"/>
    <property type="molecule type" value="Genomic_DNA"/>
</dbReference>
<dbReference type="GO" id="GO:0046654">
    <property type="term" value="P:tetrahydrofolate biosynthetic process"/>
    <property type="evidence" value="ECO:0007669"/>
    <property type="project" value="InterPro"/>
</dbReference>
<dbReference type="SUPFAM" id="SSF53597">
    <property type="entry name" value="Dihydrofolate reductase-like"/>
    <property type="match status" value="1"/>
</dbReference>
<proteinExistence type="predicted"/>
<sequence length="113" mass="13360">RSYEIFKSDMLPKRMVLVSRTLNTDQASVFPSLPEALAYSKKFTEDVFICGGQSVYEESIQYADYMYLSFIKGEHQGNVYFPEFDEGEWSVEKKEEHDEFVFVIYKRKTINRI</sequence>
<protein>
    <recommendedName>
        <fullName evidence="1">DHFR domain-containing protein</fullName>
    </recommendedName>
</protein>